<protein>
    <submittedName>
        <fullName evidence="1">Uncharacterized protein</fullName>
    </submittedName>
</protein>
<evidence type="ECO:0000313" key="1">
    <source>
        <dbReference type="EMBL" id="EPP20664.1"/>
    </source>
</evidence>
<proteinExistence type="predicted"/>
<dbReference type="Proteomes" id="UP000014854">
    <property type="component" value="Unassembled WGS sequence"/>
</dbReference>
<reference evidence="1 2" key="1">
    <citation type="journal article" date="2013" name="Gut Pathog.">
        <title>Evidence of a new metabolic capacity in an emerging diarrheal pathogen: lessons from the draft genomes of Vibrio fluvialis strains PG41 and I21563.</title>
        <authorList>
            <person name="Khatri I."/>
            <person name="Mahajan S."/>
            <person name="Dureja C."/>
            <person name="Subramanian S."/>
            <person name="Raychaudhuri S."/>
        </authorList>
    </citation>
    <scope>NUCLEOTIDE SEQUENCE [LARGE SCALE GENOMIC DNA]</scope>
    <source>
        <strain evidence="1 2">PG41</strain>
    </source>
</reference>
<dbReference type="EMBL" id="ASXS01000017">
    <property type="protein sequence ID" value="EPP20664.1"/>
    <property type="molecule type" value="Genomic_DNA"/>
</dbReference>
<comment type="caution">
    <text evidence="1">The sequence shown here is derived from an EMBL/GenBank/DDBJ whole genome shotgun (WGS) entry which is preliminary data.</text>
</comment>
<accession>S7HY09</accession>
<evidence type="ECO:0000313" key="2">
    <source>
        <dbReference type="Proteomes" id="UP000014854"/>
    </source>
</evidence>
<dbReference type="AlphaFoldDB" id="S7HY09"/>
<dbReference type="PATRIC" id="fig|1336752.4.peg.3630"/>
<name>S7HY09_VIBFL</name>
<organism evidence="1 2">
    <name type="scientific">Vibrio fluvialis PG41</name>
    <dbReference type="NCBI Taxonomy" id="1336752"/>
    <lineage>
        <taxon>Bacteria</taxon>
        <taxon>Pseudomonadati</taxon>
        <taxon>Pseudomonadota</taxon>
        <taxon>Gammaproteobacteria</taxon>
        <taxon>Vibrionales</taxon>
        <taxon>Vibrionaceae</taxon>
        <taxon>Vibrio</taxon>
    </lineage>
</organism>
<gene>
    <name evidence="1" type="ORF">L910_1780</name>
</gene>
<sequence>MKICVNTLFLCRFLLNKTFLETLLCTIHEVKVMILKTKTLQKQTKE</sequence>